<evidence type="ECO:0000313" key="2">
    <source>
        <dbReference type="EMBL" id="ADV66313.1"/>
    </source>
</evidence>
<protein>
    <submittedName>
        <fullName evidence="2">Roadblock/LC7 family protein</fullName>
    </submittedName>
</protein>
<gene>
    <name evidence="2" type="ordered locus">Deima_0656</name>
</gene>
<dbReference type="OrthoDB" id="74211at2"/>
<dbReference type="STRING" id="709986.Deima_0656"/>
<keyword evidence="3" id="KW-1185">Reference proteome</keyword>
<dbReference type="AlphaFoldDB" id="E8U5H4"/>
<dbReference type="EMBL" id="CP002454">
    <property type="protein sequence ID" value="ADV66313.1"/>
    <property type="molecule type" value="Genomic_DNA"/>
</dbReference>
<organism evidence="2 3">
    <name type="scientific">Deinococcus maricopensis (strain DSM 21211 / LMG 22137 / NRRL B-23946 / LB-34)</name>
    <dbReference type="NCBI Taxonomy" id="709986"/>
    <lineage>
        <taxon>Bacteria</taxon>
        <taxon>Thermotogati</taxon>
        <taxon>Deinococcota</taxon>
        <taxon>Deinococci</taxon>
        <taxon>Deinococcales</taxon>
        <taxon>Deinococcaceae</taxon>
        <taxon>Deinococcus</taxon>
    </lineage>
</organism>
<evidence type="ECO:0000259" key="1">
    <source>
        <dbReference type="SMART" id="SM00960"/>
    </source>
</evidence>
<dbReference type="InterPro" id="IPR004942">
    <property type="entry name" value="Roadblock/LAMTOR2_dom"/>
</dbReference>
<dbReference type="Proteomes" id="UP000008635">
    <property type="component" value="Chromosome"/>
</dbReference>
<dbReference type="HOGENOM" id="CLU_072278_0_0_0"/>
<dbReference type="RefSeq" id="WP_013555818.1">
    <property type="nucleotide sequence ID" value="NC_014958.1"/>
</dbReference>
<evidence type="ECO:0000313" key="3">
    <source>
        <dbReference type="Proteomes" id="UP000008635"/>
    </source>
</evidence>
<dbReference type="KEGG" id="dmr:Deima_0656"/>
<name>E8U5H4_DEIML</name>
<reference evidence="3" key="2">
    <citation type="submission" date="2011-01" db="EMBL/GenBank/DDBJ databases">
        <title>The complete genome of Deinococcus maricopensis DSM 21211.</title>
        <authorList>
            <consortium name="US DOE Joint Genome Institute (JGI-PGF)"/>
            <person name="Lucas S."/>
            <person name="Copeland A."/>
            <person name="Lapidus A."/>
            <person name="Goodwin L."/>
            <person name="Pitluck S."/>
            <person name="Kyrpides N."/>
            <person name="Mavromatis K."/>
            <person name="Pagani I."/>
            <person name="Ivanova N."/>
            <person name="Ovchinnikova G."/>
            <person name="Zeytun A."/>
            <person name="Detter J.C."/>
            <person name="Han C."/>
            <person name="Land M."/>
            <person name="Hauser L."/>
            <person name="Markowitz V."/>
            <person name="Cheng J.-F."/>
            <person name="Hugenholtz P."/>
            <person name="Woyke T."/>
            <person name="Wu D."/>
            <person name="Pukall R."/>
            <person name="Gehrich-Schroeter G."/>
            <person name="Brambilla E."/>
            <person name="Klenk H.-P."/>
            <person name="Eisen J.A."/>
        </authorList>
    </citation>
    <scope>NUCLEOTIDE SEQUENCE [LARGE SCALE GENOMIC DNA]</scope>
    <source>
        <strain evidence="3">DSM 21211 / LMG 22137 / NRRL B-23946 / LB-34</strain>
    </source>
</reference>
<reference evidence="2 3" key="1">
    <citation type="journal article" date="2011" name="Stand. Genomic Sci.">
        <title>Complete genome sequence of Deinococcus maricopensis type strain (LB-34).</title>
        <authorList>
            <person name="Pukall R."/>
            <person name="Zeytun A."/>
            <person name="Lucas S."/>
            <person name="Lapidus A."/>
            <person name="Hammon N."/>
            <person name="Deshpande S."/>
            <person name="Nolan M."/>
            <person name="Cheng J.F."/>
            <person name="Pitluck S."/>
            <person name="Liolios K."/>
            <person name="Pagani I."/>
            <person name="Mikhailova N."/>
            <person name="Ivanova N."/>
            <person name="Mavromatis K."/>
            <person name="Pati A."/>
            <person name="Tapia R."/>
            <person name="Han C."/>
            <person name="Goodwin L."/>
            <person name="Chen A."/>
            <person name="Palaniappan K."/>
            <person name="Land M."/>
            <person name="Hauser L."/>
            <person name="Chang Y.J."/>
            <person name="Jeffries C.D."/>
            <person name="Brambilla E.M."/>
            <person name="Rohde M."/>
            <person name="Goker M."/>
            <person name="Detter J.C."/>
            <person name="Woyke T."/>
            <person name="Bristow J."/>
            <person name="Eisen J.A."/>
            <person name="Markowitz V."/>
            <person name="Hugenholtz P."/>
            <person name="Kyrpides N.C."/>
            <person name="Klenk H.P."/>
        </authorList>
    </citation>
    <scope>NUCLEOTIDE SEQUENCE [LARGE SCALE GENOMIC DNA]</scope>
    <source>
        <strain evidence="3">DSM 21211 / LMG 22137 / NRRL B-23946 / LB-34</strain>
    </source>
</reference>
<feature type="domain" description="Roadblock/LAMTOR2" evidence="1">
    <location>
        <begin position="148"/>
        <end position="227"/>
    </location>
</feature>
<dbReference type="SUPFAM" id="SSF103196">
    <property type="entry name" value="Roadblock/LC7 domain"/>
    <property type="match status" value="1"/>
</dbReference>
<accession>E8U5H4</accession>
<proteinExistence type="predicted"/>
<dbReference type="SMART" id="SM00960">
    <property type="entry name" value="Robl_LC7"/>
    <property type="match status" value="1"/>
</dbReference>
<sequence length="247" mass="26801" precursor="true">MPNAVFSYVAESLSGVVSERAADTMLRSALRDFRLSPDNVTASEMQRVLVGPLLDQLSAVMPRERARSELRRLSGQLQQQHPKAPTLFDVPAQLQWDDLTRGDTAESEDTVDFSSDDFSTDDFEFEDPELAFVAPSARLYALGTASGQDDLLADLARQPGVQGVILCTRAGQVVKARAPRGAQQLGAVVAATALLFQGRAFRIMCADLGEQTVCMRPIGEYFVALLAGGQVNMGRLIAELQQIREAA</sequence>
<dbReference type="Gene3D" id="3.30.450.30">
    <property type="entry name" value="Dynein light chain 2a, cytoplasmic"/>
    <property type="match status" value="1"/>
</dbReference>